<protein>
    <submittedName>
        <fullName evidence="1">YkgJ family cysteine cluster protein</fullName>
    </submittedName>
</protein>
<dbReference type="Pfam" id="PF03692">
    <property type="entry name" value="CxxCxxCC"/>
    <property type="match status" value="1"/>
</dbReference>
<evidence type="ECO:0000313" key="2">
    <source>
        <dbReference type="Proteomes" id="UP001139409"/>
    </source>
</evidence>
<gene>
    <name evidence="1" type="ORF">LDX50_26400</name>
</gene>
<proteinExistence type="predicted"/>
<dbReference type="RefSeq" id="WP_225699291.1">
    <property type="nucleotide sequence ID" value="NZ_JAIXNE010000006.1"/>
</dbReference>
<dbReference type="InterPro" id="IPR005358">
    <property type="entry name" value="Puta_zinc/iron-chelating_dom"/>
</dbReference>
<evidence type="ECO:0000313" key="1">
    <source>
        <dbReference type="EMBL" id="MCA6078432.1"/>
    </source>
</evidence>
<dbReference type="EMBL" id="JAIXNE010000006">
    <property type="protein sequence ID" value="MCA6078432.1"/>
    <property type="molecule type" value="Genomic_DNA"/>
</dbReference>
<reference evidence="1" key="1">
    <citation type="submission" date="2021-09" db="EMBL/GenBank/DDBJ databases">
        <title>Fulvivirga sp. isolated from coastal sediment.</title>
        <authorList>
            <person name="Yu H."/>
        </authorList>
    </citation>
    <scope>NUCLEOTIDE SEQUENCE</scope>
    <source>
        <strain evidence="1">1062</strain>
    </source>
</reference>
<keyword evidence="2" id="KW-1185">Reference proteome</keyword>
<comment type="caution">
    <text evidence="1">The sequence shown here is derived from an EMBL/GenBank/DDBJ whole genome shotgun (WGS) entry which is preliminary data.</text>
</comment>
<accession>A0A9X1HX82</accession>
<dbReference type="AlphaFoldDB" id="A0A9X1HX82"/>
<organism evidence="1 2">
    <name type="scientific">Fulvivirga sedimenti</name>
    <dbReference type="NCBI Taxonomy" id="2879465"/>
    <lineage>
        <taxon>Bacteria</taxon>
        <taxon>Pseudomonadati</taxon>
        <taxon>Bacteroidota</taxon>
        <taxon>Cytophagia</taxon>
        <taxon>Cytophagales</taxon>
        <taxon>Fulvivirgaceae</taxon>
        <taxon>Fulvivirga</taxon>
    </lineage>
</organism>
<sequence>MTIYTKVRAVEKVFQQLEKEISAFQKTTGMHCIASCGRCCIKPDISATPLEFLPLAYHLFKTGEASAWYERLKTTGAQLHCGVFIPLKKTSDHGFCQKYAYRGLICRLFGFTAMRDKNGEARLVTCQTIKTEQPESYQKGILHAEKGNIVFMRDYYFRLSAIDPELGREMMPVNDAIRRALEAVFSYYAYRRLRKVS</sequence>
<name>A0A9X1HX82_9BACT</name>
<dbReference type="Proteomes" id="UP001139409">
    <property type="component" value="Unassembled WGS sequence"/>
</dbReference>